<reference evidence="2 3" key="1">
    <citation type="journal article" date="2019" name="Nat. Ecol. Evol.">
        <title>Megaphylogeny resolves global patterns of mushroom evolution.</title>
        <authorList>
            <person name="Varga T."/>
            <person name="Krizsan K."/>
            <person name="Foldi C."/>
            <person name="Dima B."/>
            <person name="Sanchez-Garcia M."/>
            <person name="Sanchez-Ramirez S."/>
            <person name="Szollosi G.J."/>
            <person name="Szarkandi J.G."/>
            <person name="Papp V."/>
            <person name="Albert L."/>
            <person name="Andreopoulos W."/>
            <person name="Angelini C."/>
            <person name="Antonin V."/>
            <person name="Barry K.W."/>
            <person name="Bougher N.L."/>
            <person name="Buchanan P."/>
            <person name="Buyck B."/>
            <person name="Bense V."/>
            <person name="Catcheside P."/>
            <person name="Chovatia M."/>
            <person name="Cooper J."/>
            <person name="Damon W."/>
            <person name="Desjardin D."/>
            <person name="Finy P."/>
            <person name="Geml J."/>
            <person name="Haridas S."/>
            <person name="Hughes K."/>
            <person name="Justo A."/>
            <person name="Karasinski D."/>
            <person name="Kautmanova I."/>
            <person name="Kiss B."/>
            <person name="Kocsube S."/>
            <person name="Kotiranta H."/>
            <person name="LaButti K.M."/>
            <person name="Lechner B.E."/>
            <person name="Liimatainen K."/>
            <person name="Lipzen A."/>
            <person name="Lukacs Z."/>
            <person name="Mihaltcheva S."/>
            <person name="Morgado L.N."/>
            <person name="Niskanen T."/>
            <person name="Noordeloos M.E."/>
            <person name="Ohm R.A."/>
            <person name="Ortiz-Santana B."/>
            <person name="Ovrebo C."/>
            <person name="Racz N."/>
            <person name="Riley R."/>
            <person name="Savchenko A."/>
            <person name="Shiryaev A."/>
            <person name="Soop K."/>
            <person name="Spirin V."/>
            <person name="Szebenyi C."/>
            <person name="Tomsovsky M."/>
            <person name="Tulloss R.E."/>
            <person name="Uehling J."/>
            <person name="Grigoriev I.V."/>
            <person name="Vagvolgyi C."/>
            <person name="Papp T."/>
            <person name="Martin F.M."/>
            <person name="Miettinen O."/>
            <person name="Hibbett D.S."/>
            <person name="Nagy L.G."/>
        </authorList>
    </citation>
    <scope>NUCLEOTIDE SEQUENCE [LARGE SCALE GENOMIC DNA]</scope>
    <source>
        <strain evidence="2 3">HHB13444</strain>
    </source>
</reference>
<evidence type="ECO:0000256" key="1">
    <source>
        <dbReference type="SAM" id="MobiDB-lite"/>
    </source>
</evidence>
<feature type="compositionally biased region" description="Low complexity" evidence="1">
    <location>
        <begin position="168"/>
        <end position="182"/>
    </location>
</feature>
<dbReference type="AlphaFoldDB" id="A0A5C3NSQ0"/>
<organism evidence="2 3">
    <name type="scientific">Polyporus arcularius HHB13444</name>
    <dbReference type="NCBI Taxonomy" id="1314778"/>
    <lineage>
        <taxon>Eukaryota</taxon>
        <taxon>Fungi</taxon>
        <taxon>Dikarya</taxon>
        <taxon>Basidiomycota</taxon>
        <taxon>Agaricomycotina</taxon>
        <taxon>Agaricomycetes</taxon>
        <taxon>Polyporales</taxon>
        <taxon>Polyporaceae</taxon>
        <taxon>Polyporus</taxon>
    </lineage>
</organism>
<accession>A0A5C3NSQ0</accession>
<dbReference type="EMBL" id="ML211792">
    <property type="protein sequence ID" value="TFK80355.1"/>
    <property type="molecule type" value="Genomic_DNA"/>
</dbReference>
<gene>
    <name evidence="2" type="ORF">K466DRAFT_605414</name>
</gene>
<name>A0A5C3NSQ0_9APHY</name>
<evidence type="ECO:0000313" key="2">
    <source>
        <dbReference type="EMBL" id="TFK80355.1"/>
    </source>
</evidence>
<sequence>MSSPYISLVEDLDNAARDRLERGKKQASIAAESQVVVEINWWPKDDADTEPFDVRVPYYPHFHPKDCPDLVKRFKLEENDFQWWDWKRFLWVNGSFTSPYRNIASPGGELHYRTFGVQSAPGMPNRGLKRLRSPSDADRISVPPPPTIGATRLPVTPRRTPSRSNITPGSSHYYTTPSSSHGEASVSGTPSTLRFDMSSLDAFNTPSSSRLIHSPASFNTTPEHIPSPSSSRAVTPRSRCSTPGSMFSELHADDIGSRLGEGDHPAARAPPMAPLFPGAASFASSLSGTSGSPGDLDLDPAPRGPYGWPFKYVSDMAVGFAAMETFERDMHMPKQLAFETAFKMPYKRATVSDNARAWEAAGLIHGEREEWVRRGRQPDGEWRLFYRKWKQVR</sequence>
<proteinExistence type="predicted"/>
<keyword evidence="3" id="KW-1185">Reference proteome</keyword>
<feature type="region of interest" description="Disordered" evidence="1">
    <location>
        <begin position="205"/>
        <end position="249"/>
    </location>
</feature>
<protein>
    <submittedName>
        <fullName evidence="2">Uncharacterized protein</fullName>
    </submittedName>
</protein>
<feature type="compositionally biased region" description="Polar residues" evidence="1">
    <location>
        <begin position="205"/>
        <end position="245"/>
    </location>
</feature>
<dbReference type="InParanoid" id="A0A5C3NSQ0"/>
<feature type="region of interest" description="Disordered" evidence="1">
    <location>
        <begin position="121"/>
        <end position="190"/>
    </location>
</feature>
<dbReference type="Proteomes" id="UP000308197">
    <property type="component" value="Unassembled WGS sequence"/>
</dbReference>
<evidence type="ECO:0000313" key="3">
    <source>
        <dbReference type="Proteomes" id="UP000308197"/>
    </source>
</evidence>